<reference evidence="3" key="1">
    <citation type="submission" date="2025-08" db="UniProtKB">
        <authorList>
            <consortium name="RefSeq"/>
        </authorList>
    </citation>
    <scope>IDENTIFICATION</scope>
</reference>
<name>A0A1S3XN50_TOBAC</name>
<keyword evidence="1" id="KW-0175">Coiled coil</keyword>
<feature type="coiled-coil region" evidence="1">
    <location>
        <begin position="315"/>
        <end position="342"/>
    </location>
</feature>
<dbReference type="PaxDb" id="4097-A0A1S3XN50"/>
<dbReference type="PANTHER" id="PTHR33223:SF11">
    <property type="entry name" value="ELEMENT PROTEIN, PUTATIVE-RELATED"/>
    <property type="match status" value="1"/>
</dbReference>
<dbReference type="PANTHER" id="PTHR33223">
    <property type="entry name" value="CCHC-TYPE DOMAIN-CONTAINING PROTEIN"/>
    <property type="match status" value="1"/>
</dbReference>
<evidence type="ECO:0000313" key="3">
    <source>
        <dbReference type="RefSeq" id="XP_016441371.1"/>
    </source>
</evidence>
<feature type="domain" description="Retrotransposon gag" evidence="2">
    <location>
        <begin position="69"/>
        <end position="121"/>
    </location>
</feature>
<accession>A0A1S3XN50</accession>
<dbReference type="InterPro" id="IPR005162">
    <property type="entry name" value="Retrotrans_gag_dom"/>
</dbReference>
<gene>
    <name evidence="3" type="primary">LOC107766967</name>
</gene>
<proteinExistence type="predicted"/>
<dbReference type="Pfam" id="PF03732">
    <property type="entry name" value="Retrotrans_gag"/>
    <property type="match status" value="1"/>
</dbReference>
<dbReference type="RefSeq" id="XP_016441371.1">
    <property type="nucleotide sequence ID" value="XM_016585885.1"/>
</dbReference>
<evidence type="ECO:0000259" key="2">
    <source>
        <dbReference type="Pfam" id="PF03732"/>
    </source>
</evidence>
<dbReference type="OrthoDB" id="1002461at2759"/>
<organism evidence="3">
    <name type="scientific">Nicotiana tabacum</name>
    <name type="common">Common tobacco</name>
    <dbReference type="NCBI Taxonomy" id="4097"/>
    <lineage>
        <taxon>Eukaryota</taxon>
        <taxon>Viridiplantae</taxon>
        <taxon>Streptophyta</taxon>
        <taxon>Embryophyta</taxon>
        <taxon>Tracheophyta</taxon>
        <taxon>Spermatophyta</taxon>
        <taxon>Magnoliopsida</taxon>
        <taxon>eudicotyledons</taxon>
        <taxon>Gunneridae</taxon>
        <taxon>Pentapetalae</taxon>
        <taxon>asterids</taxon>
        <taxon>lamiids</taxon>
        <taxon>Solanales</taxon>
        <taxon>Solanaceae</taxon>
        <taxon>Nicotianoideae</taxon>
        <taxon>Nicotianeae</taxon>
        <taxon>Nicotiana</taxon>
    </lineage>
</organism>
<protein>
    <recommendedName>
        <fullName evidence="2">Retrotransposon gag domain-containing protein</fullName>
    </recommendedName>
</protein>
<evidence type="ECO:0000256" key="1">
    <source>
        <dbReference type="SAM" id="Coils"/>
    </source>
</evidence>
<sequence>MAGNEERPVIEAARPNLALMTQAIVKPDITGQYVSLSHEDPQRHIQNFLKITDTYNYPNVSKDYVRLTLFPFSLMGEAKEWLQKETANSIHNWDDLARKFLIKFLPTKKTKYRGARFLGFNNEMTDEVLGHTFVDGLDEASKMNLDSACGGSCMSRPYSEIQILLNNFTANDNNWQGDGKAQRALKQKAAGVIDLDDFSAMRAHIARLANPMNKMTMHHTQQMQHVQHMSTCWDLYGEGHTSDISPVNPESIYCVGQQARGPMNQNAQYGNTYNSNWTNHPNFSWGGNQNIRPQVNYNHPSQPPQKAEESLPDMMKKLLIENQQARAESQQVRAENQQLRTKFRNPERQFGQMANFRILDLLELSQVIQRKILKSMQ</sequence>
<dbReference type="AlphaFoldDB" id="A0A1S3XN50"/>
<dbReference type="KEGG" id="nta:107766967"/>